<reference evidence="2" key="1">
    <citation type="journal article" date="2014" name="Int. J. Syst. Evol. Microbiol.">
        <title>Complete genome sequence of Corynebacterium casei LMG S-19264T (=DSM 44701T), isolated from a smear-ripened cheese.</title>
        <authorList>
            <consortium name="US DOE Joint Genome Institute (JGI-PGF)"/>
            <person name="Walter F."/>
            <person name="Albersmeier A."/>
            <person name="Kalinowski J."/>
            <person name="Ruckert C."/>
        </authorList>
    </citation>
    <scope>NUCLEOTIDE SEQUENCE</scope>
    <source>
        <strain evidence="2">CGMCC 1.15519</strain>
    </source>
</reference>
<gene>
    <name evidence="2" type="ORF">GCM10011529_18360</name>
</gene>
<keyword evidence="1" id="KW-0732">Signal</keyword>
<sequence>MMRLLTVALVLAAMPVAAAERALVATPSTLAAVIAGARGGETITLVAGDYPLLAVKERVFSSPITIDARAARVGGLKLEGVEGLVWRGGTIKSPAVDGRGRAGYAVFIAQSKGITIRDTLITDTVRAMVIGESSDVLISKNRMIGMTIDGLNIGSGSHHVTIDGNYCETYNTGEAHPDCYQGWSRPGRPVSDIVVTNNIAKGRAQGIYFGNVPTRKPVGDPGFDRVRIENNTVETLFPNGVVAIDCRDCIIRYNKVTSLPGARFRAKVLARRGTGISCGNTVPDLPRMKASQRC</sequence>
<organism evidence="2 3">
    <name type="scientific">Sandarakinorhabdus glacialis</name>
    <dbReference type="NCBI Taxonomy" id="1614636"/>
    <lineage>
        <taxon>Bacteria</taxon>
        <taxon>Pseudomonadati</taxon>
        <taxon>Pseudomonadota</taxon>
        <taxon>Alphaproteobacteria</taxon>
        <taxon>Sphingomonadales</taxon>
        <taxon>Sphingosinicellaceae</taxon>
        <taxon>Sandarakinorhabdus</taxon>
    </lineage>
</organism>
<name>A0A916ZSS5_9SPHN</name>
<evidence type="ECO:0008006" key="4">
    <source>
        <dbReference type="Google" id="ProtNLM"/>
    </source>
</evidence>
<dbReference type="EMBL" id="BMJM01000005">
    <property type="protein sequence ID" value="GGE12336.1"/>
    <property type="molecule type" value="Genomic_DNA"/>
</dbReference>
<evidence type="ECO:0000256" key="1">
    <source>
        <dbReference type="SAM" id="SignalP"/>
    </source>
</evidence>
<dbReference type="AlphaFoldDB" id="A0A916ZSS5"/>
<keyword evidence="3" id="KW-1185">Reference proteome</keyword>
<comment type="caution">
    <text evidence="2">The sequence shown here is derived from an EMBL/GenBank/DDBJ whole genome shotgun (WGS) entry which is preliminary data.</text>
</comment>
<accession>A0A916ZSS5</accession>
<protein>
    <recommendedName>
        <fullName evidence="4">Right handed beta helix domain-containing protein</fullName>
    </recommendedName>
</protein>
<feature type="signal peptide" evidence="1">
    <location>
        <begin position="1"/>
        <end position="18"/>
    </location>
</feature>
<dbReference type="SMART" id="SM00710">
    <property type="entry name" value="PbH1"/>
    <property type="match status" value="5"/>
</dbReference>
<dbReference type="InterPro" id="IPR012334">
    <property type="entry name" value="Pectin_lyas_fold"/>
</dbReference>
<dbReference type="Gene3D" id="2.160.20.10">
    <property type="entry name" value="Single-stranded right-handed beta-helix, Pectin lyase-like"/>
    <property type="match status" value="1"/>
</dbReference>
<evidence type="ECO:0000313" key="2">
    <source>
        <dbReference type="EMBL" id="GGE12336.1"/>
    </source>
</evidence>
<dbReference type="Proteomes" id="UP000635071">
    <property type="component" value="Unassembled WGS sequence"/>
</dbReference>
<dbReference type="RefSeq" id="WP_188762639.1">
    <property type="nucleotide sequence ID" value="NZ_BMJM01000005.1"/>
</dbReference>
<proteinExistence type="predicted"/>
<dbReference type="InterPro" id="IPR006626">
    <property type="entry name" value="PbH1"/>
</dbReference>
<feature type="chain" id="PRO_5037047345" description="Right handed beta helix domain-containing protein" evidence="1">
    <location>
        <begin position="19"/>
        <end position="294"/>
    </location>
</feature>
<evidence type="ECO:0000313" key="3">
    <source>
        <dbReference type="Proteomes" id="UP000635071"/>
    </source>
</evidence>
<dbReference type="SUPFAM" id="SSF51126">
    <property type="entry name" value="Pectin lyase-like"/>
    <property type="match status" value="1"/>
</dbReference>
<dbReference type="InterPro" id="IPR011050">
    <property type="entry name" value="Pectin_lyase_fold/virulence"/>
</dbReference>
<reference evidence="2" key="2">
    <citation type="submission" date="2020-09" db="EMBL/GenBank/DDBJ databases">
        <authorList>
            <person name="Sun Q."/>
            <person name="Zhou Y."/>
        </authorList>
    </citation>
    <scope>NUCLEOTIDE SEQUENCE</scope>
    <source>
        <strain evidence="2">CGMCC 1.15519</strain>
    </source>
</reference>